<keyword evidence="1" id="KW-1133">Transmembrane helix</keyword>
<accession>A0A1V4QFQ2</accession>
<sequence length="144" mass="16981">MKWTAHPAKENQPKTVLSLLFIIAFLVVVCIFYGIYWTLLGFVILFVSLHSYYFPTHYEITDDEVIIKNIFVTQHRKLKEFKKVYRGKNGILLSPFKHRTMLNRFRGVFLLLPEDSNGIVEHLKEKIEYRDTGENISKREKSDG</sequence>
<dbReference type="Proteomes" id="UP000191663">
    <property type="component" value="Unassembled WGS sequence"/>
</dbReference>
<organism evidence="2 3">
    <name type="scientific">candidate division WOR-3 bacterium 4484_100</name>
    <dbReference type="NCBI Taxonomy" id="1936077"/>
    <lineage>
        <taxon>Bacteria</taxon>
        <taxon>Bacteria division WOR-3</taxon>
    </lineage>
</organism>
<feature type="transmembrane region" description="Helical" evidence="1">
    <location>
        <begin position="20"/>
        <end position="47"/>
    </location>
</feature>
<gene>
    <name evidence="2" type="ORF">BXT86_04415</name>
</gene>
<name>A0A1V4QFQ2_UNCW3</name>
<reference evidence="3" key="1">
    <citation type="submission" date="2017-01" db="EMBL/GenBank/DDBJ databases">
        <title>Novel pathways for hydrocarbon cycling and metabolic interdependencies in hydrothermal sediment communities.</title>
        <authorList>
            <person name="Dombrowski N."/>
            <person name="Seitz K."/>
            <person name="Teske A."/>
            <person name="Baker B."/>
        </authorList>
    </citation>
    <scope>NUCLEOTIDE SEQUENCE [LARGE SCALE GENOMIC DNA]</scope>
</reference>
<evidence type="ECO:0000313" key="2">
    <source>
        <dbReference type="EMBL" id="OPX17821.1"/>
    </source>
</evidence>
<dbReference type="EMBL" id="MUKB01000073">
    <property type="protein sequence ID" value="OPX17821.1"/>
    <property type="molecule type" value="Genomic_DNA"/>
</dbReference>
<dbReference type="AlphaFoldDB" id="A0A1V4QFQ2"/>
<keyword evidence="1" id="KW-0472">Membrane</keyword>
<evidence type="ECO:0000313" key="3">
    <source>
        <dbReference type="Proteomes" id="UP000191663"/>
    </source>
</evidence>
<proteinExistence type="predicted"/>
<evidence type="ECO:0008006" key="4">
    <source>
        <dbReference type="Google" id="ProtNLM"/>
    </source>
</evidence>
<protein>
    <recommendedName>
        <fullName evidence="4">PH domain-containing protein</fullName>
    </recommendedName>
</protein>
<keyword evidence="1" id="KW-0812">Transmembrane</keyword>
<evidence type="ECO:0000256" key="1">
    <source>
        <dbReference type="SAM" id="Phobius"/>
    </source>
</evidence>
<comment type="caution">
    <text evidence="2">The sequence shown here is derived from an EMBL/GenBank/DDBJ whole genome shotgun (WGS) entry which is preliminary data.</text>
</comment>